<gene>
    <name evidence="1" type="ORF">JKL49_19465</name>
</gene>
<evidence type="ECO:0000313" key="2">
    <source>
        <dbReference type="Proteomes" id="UP000622580"/>
    </source>
</evidence>
<dbReference type="Proteomes" id="UP000622580">
    <property type="component" value="Unassembled WGS sequence"/>
</dbReference>
<evidence type="ECO:0000313" key="1">
    <source>
        <dbReference type="EMBL" id="MBR7621580.1"/>
    </source>
</evidence>
<dbReference type="EMBL" id="JAGSGD010000002">
    <property type="protein sequence ID" value="MBR7621580.1"/>
    <property type="molecule type" value="Genomic_DNA"/>
</dbReference>
<dbReference type="PROSITE" id="PS51257">
    <property type="entry name" value="PROKAR_LIPOPROTEIN"/>
    <property type="match status" value="1"/>
</dbReference>
<protein>
    <submittedName>
        <fullName evidence="1">Uncharacterized protein</fullName>
    </submittedName>
</protein>
<accession>A0A941D3E4</accession>
<sequence>MAWRRSRHLIIGLSVWLACALPAAAGVLIRAPAYVNLSAQARTWRLTDSNWGFISPLSTAVASELERCKKVDPAVAAPLQMSPNRLDKASADAFAALRSCHKRWFEKTTPVGAADEKLWTKIMGRQPLPSPLDRAKVIAFGAAPLTPDYDRTLWDWDRGSGFTSADPDSIFSWGPYKATAGHGCTFQRVLAVLAANPTTGPMVREAFAEEGPLLDQLIAQSDPSWCAVAAAILKPVFDDSERRENFRIIFAKLAGHPEIRAGYDGYFLGPNGYLGRRIARHYDLYARAGLTPTRMDFAYFLDRSLDYPPLTEAQIADLAATVRAGQMTNWQARRLIANVTPFSSPGARSYQIGRDAVYFVDALGQEGLDDTERTSWVKNSRLKASDVGLTEEAYSPPCDVVFLPGCPGGQP</sequence>
<organism evidence="1 2">
    <name type="scientific">Phenylobacterium glaciei</name>
    <dbReference type="NCBI Taxonomy" id="2803784"/>
    <lineage>
        <taxon>Bacteria</taxon>
        <taxon>Pseudomonadati</taxon>
        <taxon>Pseudomonadota</taxon>
        <taxon>Alphaproteobacteria</taxon>
        <taxon>Caulobacterales</taxon>
        <taxon>Caulobacteraceae</taxon>
        <taxon>Phenylobacterium</taxon>
    </lineage>
</organism>
<keyword evidence="2" id="KW-1185">Reference proteome</keyword>
<proteinExistence type="predicted"/>
<dbReference type="RefSeq" id="WP_215343097.1">
    <property type="nucleotide sequence ID" value="NZ_JAGSGD010000002.1"/>
</dbReference>
<name>A0A941D3E4_9CAUL</name>
<reference evidence="1" key="1">
    <citation type="submission" date="2021-04" db="EMBL/GenBank/DDBJ databases">
        <title>Draft genome assembly of strain Phenylobacterium sp. 20VBR1 using MiniION and Illumina platforms.</title>
        <authorList>
            <person name="Thomas F.A."/>
            <person name="Krishnan K.P."/>
            <person name="Sinha R.K."/>
        </authorList>
    </citation>
    <scope>NUCLEOTIDE SEQUENCE</scope>
    <source>
        <strain evidence="1">20VBR1</strain>
    </source>
</reference>
<comment type="caution">
    <text evidence="1">The sequence shown here is derived from an EMBL/GenBank/DDBJ whole genome shotgun (WGS) entry which is preliminary data.</text>
</comment>
<dbReference type="AlphaFoldDB" id="A0A941D3E4"/>